<organism evidence="9 10">
    <name type="scientific">Paenibacillus gansuensis</name>
    <dbReference type="NCBI Taxonomy" id="306542"/>
    <lineage>
        <taxon>Bacteria</taxon>
        <taxon>Bacillati</taxon>
        <taxon>Bacillota</taxon>
        <taxon>Bacilli</taxon>
        <taxon>Bacillales</taxon>
        <taxon>Paenibacillaceae</taxon>
        <taxon>Paenibacillus</taxon>
    </lineage>
</organism>
<dbReference type="CDD" id="cd06261">
    <property type="entry name" value="TM_PBP2"/>
    <property type="match status" value="1"/>
</dbReference>
<evidence type="ECO:0000256" key="4">
    <source>
        <dbReference type="ARBA" id="ARBA00022692"/>
    </source>
</evidence>
<evidence type="ECO:0000313" key="9">
    <source>
        <dbReference type="EMBL" id="MFD2613441.1"/>
    </source>
</evidence>
<proteinExistence type="inferred from homology"/>
<keyword evidence="2 7" id="KW-0813">Transport</keyword>
<dbReference type="Proteomes" id="UP001597541">
    <property type="component" value="Unassembled WGS sequence"/>
</dbReference>
<gene>
    <name evidence="9" type="ORF">ACFSUF_13500</name>
</gene>
<keyword evidence="5 7" id="KW-1133">Transmembrane helix</keyword>
<evidence type="ECO:0000259" key="8">
    <source>
        <dbReference type="PROSITE" id="PS50928"/>
    </source>
</evidence>
<dbReference type="PROSITE" id="PS50928">
    <property type="entry name" value="ABC_TM1"/>
    <property type="match status" value="1"/>
</dbReference>
<dbReference type="Gene3D" id="1.10.3720.10">
    <property type="entry name" value="MetI-like"/>
    <property type="match status" value="1"/>
</dbReference>
<protein>
    <submittedName>
        <fullName evidence="9">Carbohydrate ABC transporter permease</fullName>
    </submittedName>
</protein>
<evidence type="ECO:0000256" key="1">
    <source>
        <dbReference type="ARBA" id="ARBA00004651"/>
    </source>
</evidence>
<keyword evidence="10" id="KW-1185">Reference proteome</keyword>
<evidence type="ECO:0000256" key="3">
    <source>
        <dbReference type="ARBA" id="ARBA00022475"/>
    </source>
</evidence>
<dbReference type="RefSeq" id="WP_377603885.1">
    <property type="nucleotide sequence ID" value="NZ_JBHUME010000008.1"/>
</dbReference>
<feature type="domain" description="ABC transmembrane type-1" evidence="8">
    <location>
        <begin position="1"/>
        <end position="101"/>
    </location>
</feature>
<evidence type="ECO:0000256" key="5">
    <source>
        <dbReference type="ARBA" id="ARBA00022989"/>
    </source>
</evidence>
<keyword evidence="3" id="KW-1003">Cell membrane</keyword>
<evidence type="ECO:0000256" key="7">
    <source>
        <dbReference type="RuleBase" id="RU363032"/>
    </source>
</evidence>
<evidence type="ECO:0000256" key="2">
    <source>
        <dbReference type="ARBA" id="ARBA00022448"/>
    </source>
</evidence>
<dbReference type="InterPro" id="IPR000515">
    <property type="entry name" value="MetI-like"/>
</dbReference>
<dbReference type="EMBL" id="JBHUME010000008">
    <property type="protein sequence ID" value="MFD2613441.1"/>
    <property type="molecule type" value="Genomic_DNA"/>
</dbReference>
<reference evidence="10" key="1">
    <citation type="journal article" date="2019" name="Int. J. Syst. Evol. Microbiol.">
        <title>The Global Catalogue of Microorganisms (GCM) 10K type strain sequencing project: providing services to taxonomists for standard genome sequencing and annotation.</title>
        <authorList>
            <consortium name="The Broad Institute Genomics Platform"/>
            <consortium name="The Broad Institute Genome Sequencing Center for Infectious Disease"/>
            <person name="Wu L."/>
            <person name="Ma J."/>
        </authorList>
    </citation>
    <scope>NUCLEOTIDE SEQUENCE [LARGE SCALE GENOMIC DNA]</scope>
    <source>
        <strain evidence="10">KCTC 3950</strain>
    </source>
</reference>
<keyword evidence="4 7" id="KW-0812">Transmembrane</keyword>
<comment type="similarity">
    <text evidence="7">Belongs to the binding-protein-dependent transport system permease family.</text>
</comment>
<dbReference type="PANTHER" id="PTHR43744:SF12">
    <property type="entry name" value="ABC TRANSPORTER PERMEASE PROTEIN MG189-RELATED"/>
    <property type="match status" value="1"/>
</dbReference>
<comment type="subcellular location">
    <subcellularLocation>
        <location evidence="1 7">Cell membrane</location>
        <topology evidence="1 7">Multi-pass membrane protein</topology>
    </subcellularLocation>
</comment>
<feature type="transmembrane region" description="Helical" evidence="7">
    <location>
        <begin position="80"/>
        <end position="101"/>
    </location>
</feature>
<dbReference type="PANTHER" id="PTHR43744">
    <property type="entry name" value="ABC TRANSPORTER PERMEASE PROTEIN MG189-RELATED-RELATED"/>
    <property type="match status" value="1"/>
</dbReference>
<name>A0ABW5PFE7_9BACL</name>
<feature type="transmembrane region" description="Helical" evidence="7">
    <location>
        <begin position="22"/>
        <end position="44"/>
    </location>
</feature>
<dbReference type="InterPro" id="IPR035906">
    <property type="entry name" value="MetI-like_sf"/>
</dbReference>
<sequence>MQGIPKEMEESAVMDGCTLPKAFWKIIFPLLAPPLATITIFNFLGSWNDLLFSLIFISDEQFKPIQLGIMRFQGNFSTRYSYLLSAIVIAIIPSVAAYMMLQDKIVSGITAGAVKG</sequence>
<comment type="caution">
    <text evidence="9">The sequence shown here is derived from an EMBL/GenBank/DDBJ whole genome shotgun (WGS) entry which is preliminary data.</text>
</comment>
<dbReference type="SUPFAM" id="SSF161098">
    <property type="entry name" value="MetI-like"/>
    <property type="match status" value="1"/>
</dbReference>
<evidence type="ECO:0000313" key="10">
    <source>
        <dbReference type="Proteomes" id="UP001597541"/>
    </source>
</evidence>
<accession>A0ABW5PFE7</accession>
<dbReference type="Pfam" id="PF00528">
    <property type="entry name" value="BPD_transp_1"/>
    <property type="match status" value="1"/>
</dbReference>
<evidence type="ECO:0000256" key="6">
    <source>
        <dbReference type="ARBA" id="ARBA00023136"/>
    </source>
</evidence>
<keyword evidence="6 7" id="KW-0472">Membrane</keyword>